<proteinExistence type="predicted"/>
<dbReference type="EMBL" id="BFAD01000002">
    <property type="protein sequence ID" value="GBE79998.1"/>
    <property type="molecule type" value="Genomic_DNA"/>
</dbReference>
<dbReference type="RefSeq" id="XP_027610911.1">
    <property type="nucleotide sequence ID" value="XM_027755110.1"/>
</dbReference>
<comment type="caution">
    <text evidence="3">The sequence shown here is derived from an EMBL/GenBank/DDBJ whole genome shotgun (WGS) entry which is preliminary data.</text>
</comment>
<dbReference type="Proteomes" id="UP000287166">
    <property type="component" value="Unassembled WGS sequence"/>
</dbReference>
<evidence type="ECO:0000313" key="3">
    <source>
        <dbReference type="EMBL" id="GBE79998.1"/>
    </source>
</evidence>
<dbReference type="Gene3D" id="3.90.1150.10">
    <property type="entry name" value="Aspartate Aminotransferase, domain 1"/>
    <property type="match status" value="1"/>
</dbReference>
<dbReference type="InterPro" id="IPR054722">
    <property type="entry name" value="PolX-like_BBD"/>
</dbReference>
<feature type="region of interest" description="Disordered" evidence="1">
    <location>
        <begin position="160"/>
        <end position="188"/>
    </location>
</feature>
<evidence type="ECO:0000256" key="1">
    <source>
        <dbReference type="SAM" id="MobiDB-lite"/>
    </source>
</evidence>
<feature type="domain" description="Retrovirus-related Pol polyprotein from transposon TNT 1-94-like beta-barrel" evidence="2">
    <location>
        <begin position="7"/>
        <end position="60"/>
    </location>
</feature>
<dbReference type="InterPro" id="IPR015422">
    <property type="entry name" value="PyrdxlP-dep_Trfase_small"/>
</dbReference>
<dbReference type="InParanoid" id="A0A401GCT6"/>
<accession>A0A401GCT6</accession>
<dbReference type="Pfam" id="PF22936">
    <property type="entry name" value="Pol_BBD"/>
    <property type="match status" value="1"/>
</dbReference>
<protein>
    <recommendedName>
        <fullName evidence="2">Retrovirus-related Pol polyprotein from transposon TNT 1-94-like beta-barrel domain-containing protein</fullName>
    </recommendedName>
</protein>
<reference evidence="3 4" key="1">
    <citation type="journal article" date="2018" name="Sci. Rep.">
        <title>Genome sequence of the cauliflower mushroom Sparassis crispa (Hanabiratake) and its association with beneficial usage.</title>
        <authorList>
            <person name="Kiyama R."/>
            <person name="Furutani Y."/>
            <person name="Kawaguchi K."/>
            <person name="Nakanishi T."/>
        </authorList>
    </citation>
    <scope>NUCLEOTIDE SEQUENCE [LARGE SCALE GENOMIC DNA]</scope>
</reference>
<organism evidence="3 4">
    <name type="scientific">Sparassis crispa</name>
    <dbReference type="NCBI Taxonomy" id="139825"/>
    <lineage>
        <taxon>Eukaryota</taxon>
        <taxon>Fungi</taxon>
        <taxon>Dikarya</taxon>
        <taxon>Basidiomycota</taxon>
        <taxon>Agaricomycotina</taxon>
        <taxon>Agaricomycetes</taxon>
        <taxon>Polyporales</taxon>
        <taxon>Sparassidaceae</taxon>
        <taxon>Sparassis</taxon>
    </lineage>
</organism>
<feature type="compositionally biased region" description="Basic and acidic residues" evidence="1">
    <location>
        <begin position="162"/>
        <end position="180"/>
    </location>
</feature>
<dbReference type="AlphaFoldDB" id="A0A401GCT6"/>
<gene>
    <name evidence="3" type="ORF">SCP_0212000</name>
</gene>
<dbReference type="OrthoDB" id="2794615at2759"/>
<dbReference type="GeneID" id="38776915"/>
<name>A0A401GCT6_9APHY</name>
<keyword evidence="4" id="KW-1185">Reference proteome</keyword>
<sequence length="188" mass="20760">MLQLLNAANQQDFVATGIGDMIIAVPNSPGPMKMKLTRVLYTPAITFNLISIGHIDDAGCTVTFSGQRCKIHDCDGHLLGMIPKMKGLYTVVHQHEKLSTYAARHVKKLTVMQLHCLMGHIAPCAVRELVMKGLVHGVELVKSDEPELCEVCIRAKSTRRPVPKEHEGERATEFSGEVHSDLWGPSRI</sequence>
<evidence type="ECO:0000313" key="4">
    <source>
        <dbReference type="Proteomes" id="UP000287166"/>
    </source>
</evidence>
<evidence type="ECO:0000259" key="2">
    <source>
        <dbReference type="Pfam" id="PF22936"/>
    </source>
</evidence>